<dbReference type="InterPro" id="IPR011059">
    <property type="entry name" value="Metal-dep_hydrolase_composite"/>
</dbReference>
<evidence type="ECO:0000256" key="8">
    <source>
        <dbReference type="RuleBase" id="RU366009"/>
    </source>
</evidence>
<keyword evidence="4 8" id="KW-0378">Hydrolase</keyword>
<dbReference type="InterPro" id="IPR006680">
    <property type="entry name" value="Amidohydro-rel"/>
</dbReference>
<comment type="pathway">
    <text evidence="1 8">Purine metabolism; guanine degradation; xanthine from guanine: step 1/1.</text>
</comment>
<sequence>MPFIPRLPVAYRALNSWTARGAVRSVCSGGWSGGTEKFLHGRPSSIKGAVPPYRGCRQFSSSQIMTRKAFCVYEGAFIHPRVPSTTNRNIKPGLEFVPRGRIIVENGSGKIVLIQRDNSSENGNSNIGELLRDNGINEADLEYVRAPEGAFFFPGFFDTHIHAPQYPNSGIFGESTLLDWLETYTFPMEASLSDTDRAKAVYSKVIEKTLGNGTTTASYYATIHPEPTQILADEALRQGQRAFVGRVCMVQNSPDYYVHTEEESKAADEQVIAYIKKRDPQGEIISPIVTPRFAPSCTEHIMEWQAKLAKRENLPIQTHISENTGEVEWVKELFPKCSGYADVYDKAGLLTDRTILAHCVHLTEDEKHLIHHRQSGISHCPISNSSLTSGECPVRSLLNKEIKVSLGTDVSGGYSPSILAVARQALLVSRHIAMKSQDKDDVLNFEEVLYLATYGGAEVCGLADKLGSFEVGKKWDAQLVSLDHNDSPIDVFPFATSSLSKEQRLRHSAQQWIYLGDDRNTRKVWVNGQLVINKDGSSN</sequence>
<evidence type="ECO:0000256" key="2">
    <source>
        <dbReference type="ARBA" id="ARBA00006745"/>
    </source>
</evidence>
<dbReference type="GO" id="GO:0008270">
    <property type="term" value="F:zinc ion binding"/>
    <property type="evidence" value="ECO:0007669"/>
    <property type="project" value="UniProtKB-UniRule"/>
</dbReference>
<dbReference type="Gene3D" id="3.20.20.140">
    <property type="entry name" value="Metal-dependent hydrolases"/>
    <property type="match status" value="1"/>
</dbReference>
<dbReference type="PANTHER" id="PTHR11271:SF6">
    <property type="entry name" value="GUANINE DEAMINASE"/>
    <property type="match status" value="1"/>
</dbReference>
<evidence type="ECO:0000256" key="6">
    <source>
        <dbReference type="ARBA" id="ARBA00051148"/>
    </source>
</evidence>
<gene>
    <name evidence="10" type="ORF">GNLVRS02_ARAD1D11682g</name>
</gene>
<evidence type="ECO:0000313" key="10">
    <source>
        <dbReference type="EMBL" id="CDP37447.1"/>
    </source>
</evidence>
<dbReference type="PANTHER" id="PTHR11271">
    <property type="entry name" value="GUANINE DEAMINASE"/>
    <property type="match status" value="1"/>
</dbReference>
<evidence type="ECO:0000256" key="4">
    <source>
        <dbReference type="ARBA" id="ARBA00022801"/>
    </source>
</evidence>
<dbReference type="Pfam" id="PF01979">
    <property type="entry name" value="Amidohydro_1"/>
    <property type="match status" value="1"/>
</dbReference>
<dbReference type="PhylomeDB" id="A0A060TEY9"/>
<protein>
    <recommendedName>
        <fullName evidence="8">Guanine deaminase</fullName>
        <shortName evidence="8">Guanase</shortName>
        <ecNumber evidence="8">3.5.4.3</ecNumber>
    </recommendedName>
    <alternativeName>
        <fullName evidence="8">Guanine aminohydrolase</fullName>
    </alternativeName>
</protein>
<organism evidence="10">
    <name type="scientific">Blastobotrys adeninivorans</name>
    <name type="common">Yeast</name>
    <name type="synonym">Arxula adeninivorans</name>
    <dbReference type="NCBI Taxonomy" id="409370"/>
    <lineage>
        <taxon>Eukaryota</taxon>
        <taxon>Fungi</taxon>
        <taxon>Dikarya</taxon>
        <taxon>Ascomycota</taxon>
        <taxon>Saccharomycotina</taxon>
        <taxon>Dipodascomycetes</taxon>
        <taxon>Dipodascales</taxon>
        <taxon>Trichomonascaceae</taxon>
        <taxon>Blastobotrys</taxon>
    </lineage>
</organism>
<comment type="cofactor">
    <cofactor evidence="8">
        <name>Zn(2+)</name>
        <dbReference type="ChEBI" id="CHEBI:29105"/>
    </cofactor>
    <text evidence="8">Binds 1 zinc ion per subunit.</text>
</comment>
<dbReference type="GO" id="GO:0005829">
    <property type="term" value="C:cytosol"/>
    <property type="evidence" value="ECO:0007669"/>
    <property type="project" value="TreeGrafter"/>
</dbReference>
<comment type="similarity">
    <text evidence="2 8">Belongs to the metallo-dependent hydrolases superfamily. ATZ/TRZ family.</text>
</comment>
<keyword evidence="5 8" id="KW-0862">Zinc</keyword>
<reference evidence="10" key="1">
    <citation type="submission" date="2014-02" db="EMBL/GenBank/DDBJ databases">
        <authorList>
            <person name="Genoscope - CEA"/>
        </authorList>
    </citation>
    <scope>NUCLEOTIDE SEQUENCE</scope>
    <source>
        <strain evidence="10">LS3</strain>
    </source>
</reference>
<dbReference type="NCBIfam" id="TIGR02967">
    <property type="entry name" value="guan_deamin"/>
    <property type="match status" value="1"/>
</dbReference>
<keyword evidence="3 8" id="KW-0479">Metal-binding</keyword>
<dbReference type="EMBL" id="HG937694">
    <property type="protein sequence ID" value="CDP37447.1"/>
    <property type="molecule type" value="Genomic_DNA"/>
</dbReference>
<dbReference type="EC" id="3.5.4.3" evidence="8"/>
<comment type="function">
    <text evidence="7 8">Catalyzes the hydrolytic deamination of guanine, producing xanthine and ammonia.</text>
</comment>
<name>A0A060TEY9_BLAAD</name>
<proteinExistence type="inferred from homology"/>
<dbReference type="InterPro" id="IPR014311">
    <property type="entry name" value="Guanine_deaminase"/>
</dbReference>
<dbReference type="InterPro" id="IPR051607">
    <property type="entry name" value="Metallo-dep_hydrolases"/>
</dbReference>
<dbReference type="SUPFAM" id="SSF51556">
    <property type="entry name" value="Metallo-dependent hydrolases"/>
    <property type="match status" value="1"/>
</dbReference>
<evidence type="ECO:0000256" key="3">
    <source>
        <dbReference type="ARBA" id="ARBA00022723"/>
    </source>
</evidence>
<dbReference type="FunFam" id="3.20.20.140:FF:000022">
    <property type="entry name" value="Guanine deaminase"/>
    <property type="match status" value="1"/>
</dbReference>
<dbReference type="Gene3D" id="2.30.40.10">
    <property type="entry name" value="Urease, subunit C, domain 1"/>
    <property type="match status" value="1"/>
</dbReference>
<dbReference type="GO" id="GO:0006147">
    <property type="term" value="P:guanine catabolic process"/>
    <property type="evidence" value="ECO:0007669"/>
    <property type="project" value="UniProtKB-UniRule"/>
</dbReference>
<evidence type="ECO:0000259" key="9">
    <source>
        <dbReference type="Pfam" id="PF01979"/>
    </source>
</evidence>
<evidence type="ECO:0000256" key="5">
    <source>
        <dbReference type="ARBA" id="ARBA00022833"/>
    </source>
</evidence>
<evidence type="ECO:0000256" key="7">
    <source>
        <dbReference type="ARBA" id="ARBA00056079"/>
    </source>
</evidence>
<comment type="catalytic activity">
    <reaction evidence="6 8">
        <text>guanine + H2O + H(+) = xanthine + NH4(+)</text>
        <dbReference type="Rhea" id="RHEA:14665"/>
        <dbReference type="ChEBI" id="CHEBI:15377"/>
        <dbReference type="ChEBI" id="CHEBI:15378"/>
        <dbReference type="ChEBI" id="CHEBI:16235"/>
        <dbReference type="ChEBI" id="CHEBI:17712"/>
        <dbReference type="ChEBI" id="CHEBI:28938"/>
        <dbReference type="EC" id="3.5.4.3"/>
    </reaction>
</comment>
<accession>A0A060TEY9</accession>
<reference evidence="10" key="2">
    <citation type="submission" date="2014-06" db="EMBL/GenBank/DDBJ databases">
        <title>The complete genome of Blastobotrys (Arxula) adeninivorans LS3 - a yeast of biotechnological interest.</title>
        <authorList>
            <person name="Kunze G."/>
            <person name="Gaillardin C."/>
            <person name="Czernicka M."/>
            <person name="Durrens P."/>
            <person name="Martin T."/>
            <person name="Boer E."/>
            <person name="Gabaldon T."/>
            <person name="Cruz J."/>
            <person name="Talla E."/>
            <person name="Marck C."/>
            <person name="Goffeau A."/>
            <person name="Barbe V."/>
            <person name="Baret P."/>
            <person name="Baronian K."/>
            <person name="Beier S."/>
            <person name="Bleykasten C."/>
            <person name="Bode R."/>
            <person name="Casaregola S."/>
            <person name="Despons L."/>
            <person name="Fairhead C."/>
            <person name="Giersberg M."/>
            <person name="Gierski P."/>
            <person name="Hahnel U."/>
            <person name="Hartmann A."/>
            <person name="Jankowska D."/>
            <person name="Jubin C."/>
            <person name="Jung P."/>
            <person name="Lafontaine I."/>
            <person name="Leh-Louis V."/>
            <person name="Lemaire M."/>
            <person name="Marcet-Houben M."/>
            <person name="Mascher M."/>
            <person name="Morel G."/>
            <person name="Richard G.-F."/>
            <person name="Riechen J."/>
            <person name="Sacerdot C."/>
            <person name="Sarkar A."/>
            <person name="Savel G."/>
            <person name="Schacherer J."/>
            <person name="Sherman D."/>
            <person name="Straub M.-L."/>
            <person name="Stein N."/>
            <person name="Thierry A."/>
            <person name="Trautwein-Schult A."/>
            <person name="Westhof E."/>
            <person name="Worch S."/>
            <person name="Dujon B."/>
            <person name="Souciet J.-L."/>
            <person name="Wincker P."/>
            <person name="Scholz U."/>
            <person name="Neuveglise N."/>
        </authorList>
    </citation>
    <scope>NUCLEOTIDE SEQUENCE</scope>
    <source>
        <strain evidence="10">LS3</strain>
    </source>
</reference>
<dbReference type="UniPathway" id="UPA00603">
    <property type="reaction ID" value="UER00660"/>
</dbReference>
<feature type="domain" description="Amidohydrolase-related" evidence="9">
    <location>
        <begin position="153"/>
        <end position="531"/>
    </location>
</feature>
<dbReference type="InterPro" id="IPR032466">
    <property type="entry name" value="Metal_Hydrolase"/>
</dbReference>
<dbReference type="AlphaFoldDB" id="A0A060TEY9"/>
<evidence type="ECO:0000256" key="1">
    <source>
        <dbReference type="ARBA" id="ARBA00004984"/>
    </source>
</evidence>
<dbReference type="GO" id="GO:0008892">
    <property type="term" value="F:guanine deaminase activity"/>
    <property type="evidence" value="ECO:0007669"/>
    <property type="project" value="UniProtKB-UniRule"/>
</dbReference>